<evidence type="ECO:0008006" key="4">
    <source>
        <dbReference type="Google" id="ProtNLM"/>
    </source>
</evidence>
<gene>
    <name evidence="2" type="ORF">IAI60_01650</name>
</gene>
<dbReference type="InterPro" id="IPR036410">
    <property type="entry name" value="HSP_DnaJ_Cys-rich_dom_sf"/>
</dbReference>
<sequence length="68" mass="6434">MTGPSSSSPHGIEPLTSGAEKPGDDAPAGTPGTGDDICPDCQGSGRISGRTCETCSGTGVVTKGVGGA</sequence>
<feature type="compositionally biased region" description="Low complexity" evidence="1">
    <location>
        <begin position="57"/>
        <end position="68"/>
    </location>
</feature>
<accession>A0ABS3K9K0</accession>
<protein>
    <recommendedName>
        <fullName evidence="4">Molecular chaperone DnaJ</fullName>
    </recommendedName>
</protein>
<dbReference type="Gene3D" id="6.20.20.10">
    <property type="match status" value="1"/>
</dbReference>
<keyword evidence="3" id="KW-1185">Reference proteome</keyword>
<name>A0ABS3K9K0_9PROT</name>
<evidence type="ECO:0000256" key="1">
    <source>
        <dbReference type="SAM" id="MobiDB-lite"/>
    </source>
</evidence>
<evidence type="ECO:0000313" key="3">
    <source>
        <dbReference type="Proteomes" id="UP001518990"/>
    </source>
</evidence>
<feature type="region of interest" description="Disordered" evidence="1">
    <location>
        <begin position="1"/>
        <end position="68"/>
    </location>
</feature>
<dbReference type="RefSeq" id="WP_207445005.1">
    <property type="nucleotide sequence ID" value="NZ_CP061091.1"/>
</dbReference>
<comment type="caution">
    <text evidence="2">The sequence shown here is derived from an EMBL/GenBank/DDBJ whole genome shotgun (WGS) entry which is preliminary data.</text>
</comment>
<evidence type="ECO:0000313" key="2">
    <source>
        <dbReference type="EMBL" id="MBO1073308.1"/>
    </source>
</evidence>
<proteinExistence type="predicted"/>
<organism evidence="2 3">
    <name type="scientific">Roseomonas marmotae</name>
    <dbReference type="NCBI Taxonomy" id="2768161"/>
    <lineage>
        <taxon>Bacteria</taxon>
        <taxon>Pseudomonadati</taxon>
        <taxon>Pseudomonadota</taxon>
        <taxon>Alphaproteobacteria</taxon>
        <taxon>Acetobacterales</taxon>
        <taxon>Roseomonadaceae</taxon>
        <taxon>Roseomonas</taxon>
    </lineage>
</organism>
<dbReference type="SUPFAM" id="SSF57938">
    <property type="entry name" value="DnaJ/Hsp40 cysteine-rich domain"/>
    <property type="match status" value="1"/>
</dbReference>
<dbReference type="Proteomes" id="UP001518990">
    <property type="component" value="Unassembled WGS sequence"/>
</dbReference>
<reference evidence="2 3" key="1">
    <citation type="submission" date="2020-09" db="EMBL/GenBank/DDBJ databases">
        <title>Roseomonas.</title>
        <authorList>
            <person name="Zhu W."/>
        </authorList>
    </citation>
    <scope>NUCLEOTIDE SEQUENCE [LARGE SCALE GENOMIC DNA]</scope>
    <source>
        <strain evidence="2 3">1311</strain>
    </source>
</reference>
<dbReference type="EMBL" id="JACTNF010000001">
    <property type="protein sequence ID" value="MBO1073308.1"/>
    <property type="molecule type" value="Genomic_DNA"/>
</dbReference>